<dbReference type="Proteomes" id="UP000007383">
    <property type="component" value="Chromosome"/>
</dbReference>
<protein>
    <submittedName>
        <fullName evidence="2">Zc3h12a-like Ribonuclease domain protein</fullName>
    </submittedName>
</protein>
<dbReference type="InterPro" id="IPR021869">
    <property type="entry name" value="RNase_Zc3h12_NYN"/>
</dbReference>
<reference evidence="3" key="1">
    <citation type="journal article" date="2013" name="Stand. Genomic Sci.">
        <title>Complete genome sequence of the halophilic bacterium Spirochaeta africana type strain (Z-7692(T)) from the alkaline Lake Magadi in the East African Rift.</title>
        <authorList>
            <person name="Liolos K."/>
            <person name="Abt B."/>
            <person name="Scheuner C."/>
            <person name="Teshima H."/>
            <person name="Held B."/>
            <person name="Lapidus A."/>
            <person name="Nolan M."/>
            <person name="Lucas S."/>
            <person name="Deshpande S."/>
            <person name="Cheng J.F."/>
            <person name="Tapia R."/>
            <person name="Goodwin L.A."/>
            <person name="Pitluck S."/>
            <person name="Pagani I."/>
            <person name="Ivanova N."/>
            <person name="Mavromatis K."/>
            <person name="Mikhailova N."/>
            <person name="Huntemann M."/>
            <person name="Pati A."/>
            <person name="Chen A."/>
            <person name="Palaniappan K."/>
            <person name="Land M."/>
            <person name="Rohde M."/>
            <person name="Tindall B.J."/>
            <person name="Detter J.C."/>
            <person name="Goker M."/>
            <person name="Bristow J."/>
            <person name="Eisen J.A."/>
            <person name="Markowitz V."/>
            <person name="Hugenholtz P."/>
            <person name="Woyke T."/>
            <person name="Klenk H.P."/>
            <person name="Kyrpides N.C."/>
        </authorList>
    </citation>
    <scope>NUCLEOTIDE SEQUENCE</scope>
    <source>
        <strain evidence="3">ATCC 700263 / DSM 8902 / Z-7692</strain>
    </source>
</reference>
<evidence type="ECO:0000313" key="3">
    <source>
        <dbReference type="Proteomes" id="UP000007383"/>
    </source>
</evidence>
<sequence>MSSSHIPATIQAESFQGNINRIKSTASFHNLVQAEKPRVVFSLATAPEIRGNAVETLQLLGPYHMPGDALYMLLHGAACAVIGSGFSDYAALADALSRGFPNNQEYQEALEREAADCEQLQETRHSGFATYPELRAAREQGLEDLFHCWQENRLRFTAAPKAPTLAKFVGEECLERGGFTGDHAAAKSAYQAGFWQRETWEAALAAGFTDSRQFLLAQKYDISDPDELTELLIADVLNIKSLAGPPVQEIQHCLELMREAKERNYRDLAAYVLLTEVAHRSLPEGNIPLETWVVRAFRNHHISEPIARKLMAVSAWWSSFENDHVLPPEIAQYLYLHEGGVYARQYSESERKAAVLDVMNILLEGCDNNDEDKIGTVSQLQVIVDRLRSWGYEHITGIADASFPYHVSETEYHDIESRLNELILMTGNEIADPAILRVAEKHSSVIVTNDQYRDWVNDRHPWRQENLPRILLHFRFDDEGNVDFGQKGSDLSSYPHT</sequence>
<organism evidence="2 3">
    <name type="scientific">Spirochaeta africana (strain ATCC 700263 / DSM 8902 / Z-7692)</name>
    <dbReference type="NCBI Taxonomy" id="889378"/>
    <lineage>
        <taxon>Bacteria</taxon>
        <taxon>Pseudomonadati</taxon>
        <taxon>Spirochaetota</taxon>
        <taxon>Spirochaetia</taxon>
        <taxon>Spirochaetales</taxon>
        <taxon>Spirochaetaceae</taxon>
        <taxon>Spirochaeta</taxon>
    </lineage>
</organism>
<name>H9UHI2_SPIAZ</name>
<accession>H9UHI2</accession>
<dbReference type="HOGENOM" id="CLU_548469_0_0_12"/>
<evidence type="ECO:0000313" key="2">
    <source>
        <dbReference type="EMBL" id="AFG36975.1"/>
    </source>
</evidence>
<dbReference type="EMBL" id="CP003282">
    <property type="protein sequence ID" value="AFG36975.1"/>
    <property type="molecule type" value="Genomic_DNA"/>
</dbReference>
<dbReference type="PATRIC" id="fig|889378.3.peg.883"/>
<dbReference type="Gene3D" id="3.40.50.11980">
    <property type="match status" value="1"/>
</dbReference>
<gene>
    <name evidence="2" type="ordered locus">Spiaf_0885</name>
</gene>
<evidence type="ECO:0000259" key="1">
    <source>
        <dbReference type="Pfam" id="PF11977"/>
    </source>
</evidence>
<dbReference type="Pfam" id="PF11977">
    <property type="entry name" value="RNase_Zc3h12a"/>
    <property type="match status" value="1"/>
</dbReference>
<proteinExistence type="predicted"/>
<keyword evidence="3" id="KW-1185">Reference proteome</keyword>
<feature type="domain" description="RNase NYN" evidence="1">
    <location>
        <begin position="351"/>
        <end position="476"/>
    </location>
</feature>
<dbReference type="KEGG" id="sfc:Spiaf_0885"/>
<dbReference type="AlphaFoldDB" id="H9UHI2"/>
<dbReference type="RefSeq" id="WP_014454970.1">
    <property type="nucleotide sequence ID" value="NC_017098.1"/>
</dbReference>
<dbReference type="OrthoDB" id="5196680at2"/>